<sequence>MRPAFPRVRPEALDGMALERALTLFGKPAEVRRGPFLTSWTYAGAHCRLEIDFHFSVVDNAMRAHDTRILGPADAGLCLHDLALPNAALAER</sequence>
<proteinExistence type="predicted"/>
<organism evidence="1 2">
    <name type="scientific">Rhodovibrio sodomensis</name>
    <dbReference type="NCBI Taxonomy" id="1088"/>
    <lineage>
        <taxon>Bacteria</taxon>
        <taxon>Pseudomonadati</taxon>
        <taxon>Pseudomonadota</taxon>
        <taxon>Alphaproteobacteria</taxon>
        <taxon>Rhodospirillales</taxon>
        <taxon>Rhodovibrionaceae</taxon>
        <taxon>Rhodovibrio</taxon>
    </lineage>
</organism>
<dbReference type="Proteomes" id="UP001296873">
    <property type="component" value="Unassembled WGS sequence"/>
</dbReference>
<evidence type="ECO:0000313" key="2">
    <source>
        <dbReference type="Proteomes" id="UP001296873"/>
    </source>
</evidence>
<accession>A0ABS1DPW6</accession>
<protein>
    <submittedName>
        <fullName evidence="1">Uncharacterized protein</fullName>
    </submittedName>
</protein>
<dbReference type="RefSeq" id="WP_200344174.1">
    <property type="nucleotide sequence ID" value="NZ_NRRL01000179.1"/>
</dbReference>
<comment type="caution">
    <text evidence="1">The sequence shown here is derived from an EMBL/GenBank/DDBJ whole genome shotgun (WGS) entry which is preliminary data.</text>
</comment>
<name>A0ABS1DPW6_9PROT</name>
<keyword evidence="2" id="KW-1185">Reference proteome</keyword>
<reference evidence="1 2" key="1">
    <citation type="journal article" date="2020" name="Microorganisms">
        <title>Osmotic Adaptation and Compatible Solute Biosynthesis of Phototrophic Bacteria as Revealed from Genome Analyses.</title>
        <authorList>
            <person name="Imhoff J.F."/>
            <person name="Rahn T."/>
            <person name="Kunzel S."/>
            <person name="Keller A."/>
            <person name="Neulinger S.C."/>
        </authorList>
    </citation>
    <scope>NUCLEOTIDE SEQUENCE [LARGE SCALE GENOMIC DNA]</scope>
    <source>
        <strain evidence="1 2">DSM 9895</strain>
    </source>
</reference>
<dbReference type="EMBL" id="NRRL01000179">
    <property type="protein sequence ID" value="MBK1671375.1"/>
    <property type="molecule type" value="Genomic_DNA"/>
</dbReference>
<evidence type="ECO:0000313" key="1">
    <source>
        <dbReference type="EMBL" id="MBK1671375.1"/>
    </source>
</evidence>
<gene>
    <name evidence="1" type="ORF">CKO28_25575</name>
</gene>